<keyword evidence="2" id="KW-0808">Transferase</keyword>
<dbReference type="Gene3D" id="1.10.10.10">
    <property type="entry name" value="Winged helix-like DNA-binding domain superfamily/Winged helix DNA-binding domain"/>
    <property type="match status" value="1"/>
</dbReference>
<dbReference type="InterPro" id="IPR036390">
    <property type="entry name" value="WH_DNA-bd_sf"/>
</dbReference>
<dbReference type="AlphaFoldDB" id="A0A7W9EZW5"/>
<name>A0A7W9EZW5_9RHOB</name>
<reference evidence="2 3" key="1">
    <citation type="submission" date="2020-08" db="EMBL/GenBank/DDBJ databases">
        <title>Genomic Encyclopedia of Type Strains, Phase IV (KMG-IV): sequencing the most valuable type-strain genomes for metagenomic binning, comparative biology and taxonomic classification.</title>
        <authorList>
            <person name="Goeker M."/>
        </authorList>
    </citation>
    <scope>NUCLEOTIDE SEQUENCE [LARGE SCALE GENOMIC DNA]</scope>
    <source>
        <strain evidence="2 3">DSM 101064</strain>
    </source>
</reference>
<accession>A0A7W9EZW5</accession>
<proteinExistence type="inferred from homology"/>
<dbReference type="InterPro" id="IPR036388">
    <property type="entry name" value="WH-like_DNA-bd_sf"/>
</dbReference>
<evidence type="ECO:0000313" key="2">
    <source>
        <dbReference type="EMBL" id="MBB5722351.1"/>
    </source>
</evidence>
<protein>
    <submittedName>
        <fullName evidence="2">Putative NBD/HSP70 family sugar kinase</fullName>
    </submittedName>
</protein>
<dbReference type="Pfam" id="PF00480">
    <property type="entry name" value="ROK"/>
    <property type="match status" value="1"/>
</dbReference>
<dbReference type="Proteomes" id="UP000535415">
    <property type="component" value="Unassembled WGS sequence"/>
</dbReference>
<sequence length="426" mass="46058">MLTDDSLESYFDVTTSQGNGCGPQLHATTASQKTLKQRIFEFVRSNGQAARTDVCRALDISPGSATTLTADLIENGFLREVAGAPRESGRGRPPVALEVIPEANYVIGIKLSDQHSTAVLADFAGNMVADCTISHRSSRRETPELLDDIGTLMDTLLQQSDKTLDDVRAAGIGVSGIADHDTGVILWSPFLKLRNVALGPAFTERFRLPVYIDNDANMLTLAELWFGAGRRMENFAVVTIEHGVGMGMVVNNQLYRGAQGMGLELGHTKVQLDGALCRCGQRGCLEAYLADYALAREAATALGRPLDTDQSPQDMLENLFTQAKSGNKAAQTIFNRAGRFLSLGLSNVIQLFDPPLIILSGERMQYDYLYGQEVIAEMQALTLSAGRTPCKVETHAWGDLIWARGASALALSALTDTLFAKEVVVA</sequence>
<dbReference type="CDD" id="cd24073">
    <property type="entry name" value="ASKHA_ATPase_ROK_CYANR"/>
    <property type="match status" value="1"/>
</dbReference>
<evidence type="ECO:0000256" key="1">
    <source>
        <dbReference type="ARBA" id="ARBA00006479"/>
    </source>
</evidence>
<dbReference type="InterPro" id="IPR000600">
    <property type="entry name" value="ROK"/>
</dbReference>
<comment type="similarity">
    <text evidence="1">Belongs to the ROK (NagC/XylR) family.</text>
</comment>
<evidence type="ECO:0000313" key="3">
    <source>
        <dbReference type="Proteomes" id="UP000535415"/>
    </source>
</evidence>
<dbReference type="PANTHER" id="PTHR18964:SF149">
    <property type="entry name" value="BIFUNCTIONAL UDP-N-ACETYLGLUCOSAMINE 2-EPIMERASE_N-ACETYLMANNOSAMINE KINASE"/>
    <property type="match status" value="1"/>
</dbReference>
<gene>
    <name evidence="2" type="ORF">FHS72_001977</name>
</gene>
<dbReference type="InterPro" id="IPR043129">
    <property type="entry name" value="ATPase_NBD"/>
</dbReference>
<dbReference type="Gene3D" id="3.30.420.40">
    <property type="match status" value="2"/>
</dbReference>
<dbReference type="SUPFAM" id="SSF53067">
    <property type="entry name" value="Actin-like ATPase domain"/>
    <property type="match status" value="1"/>
</dbReference>
<dbReference type="RefSeq" id="WP_183528545.1">
    <property type="nucleotide sequence ID" value="NZ_JACIJM010000005.1"/>
</dbReference>
<organism evidence="2 3">
    <name type="scientific">Yoonia ponticola</name>
    <dbReference type="NCBI Taxonomy" id="1524255"/>
    <lineage>
        <taxon>Bacteria</taxon>
        <taxon>Pseudomonadati</taxon>
        <taxon>Pseudomonadota</taxon>
        <taxon>Alphaproteobacteria</taxon>
        <taxon>Rhodobacterales</taxon>
        <taxon>Paracoccaceae</taxon>
        <taxon>Yoonia</taxon>
    </lineage>
</organism>
<keyword evidence="3" id="KW-1185">Reference proteome</keyword>
<dbReference type="EMBL" id="JACIJM010000005">
    <property type="protein sequence ID" value="MBB5722351.1"/>
    <property type="molecule type" value="Genomic_DNA"/>
</dbReference>
<comment type="caution">
    <text evidence="2">The sequence shown here is derived from an EMBL/GenBank/DDBJ whole genome shotgun (WGS) entry which is preliminary data.</text>
</comment>
<dbReference type="PANTHER" id="PTHR18964">
    <property type="entry name" value="ROK (REPRESSOR, ORF, KINASE) FAMILY"/>
    <property type="match status" value="1"/>
</dbReference>
<keyword evidence="2" id="KW-0418">Kinase</keyword>
<dbReference type="GO" id="GO:0016301">
    <property type="term" value="F:kinase activity"/>
    <property type="evidence" value="ECO:0007669"/>
    <property type="project" value="UniProtKB-KW"/>
</dbReference>
<dbReference type="SUPFAM" id="SSF46785">
    <property type="entry name" value="Winged helix' DNA-binding domain"/>
    <property type="match status" value="1"/>
</dbReference>